<dbReference type="InterPro" id="IPR020855">
    <property type="entry name" value="Ureohydrolase_Mn_BS"/>
</dbReference>
<dbReference type="PANTHER" id="PTHR11358">
    <property type="entry name" value="ARGINASE/AGMATINASE"/>
    <property type="match status" value="1"/>
</dbReference>
<feature type="binding site" evidence="4">
    <location>
        <position position="308"/>
    </location>
    <ligand>
        <name>Mn(2+)</name>
        <dbReference type="ChEBI" id="CHEBI:29035"/>
        <label>1</label>
    </ligand>
</feature>
<evidence type="ECO:0000256" key="6">
    <source>
        <dbReference type="SAM" id="SignalP"/>
    </source>
</evidence>
<dbReference type="Gene3D" id="3.40.800.10">
    <property type="entry name" value="Ureohydrolase domain"/>
    <property type="match status" value="1"/>
</dbReference>
<dbReference type="STRING" id="348802.A0A0D2F298"/>
<organism evidence="7 8">
    <name type="scientific">Exophiala xenobiotica</name>
    <dbReference type="NCBI Taxonomy" id="348802"/>
    <lineage>
        <taxon>Eukaryota</taxon>
        <taxon>Fungi</taxon>
        <taxon>Dikarya</taxon>
        <taxon>Ascomycota</taxon>
        <taxon>Pezizomycotina</taxon>
        <taxon>Eurotiomycetes</taxon>
        <taxon>Chaetothyriomycetidae</taxon>
        <taxon>Chaetothyriales</taxon>
        <taxon>Herpotrichiellaceae</taxon>
        <taxon>Exophiala</taxon>
    </lineage>
</organism>
<dbReference type="GeneID" id="25323109"/>
<evidence type="ECO:0000313" key="8">
    <source>
        <dbReference type="Proteomes" id="UP000054342"/>
    </source>
</evidence>
<dbReference type="GO" id="GO:0008783">
    <property type="term" value="F:agmatinase activity"/>
    <property type="evidence" value="ECO:0007669"/>
    <property type="project" value="TreeGrafter"/>
</dbReference>
<keyword evidence="4" id="KW-0464">Manganese</keyword>
<dbReference type="InterPro" id="IPR023696">
    <property type="entry name" value="Ureohydrolase_dom_sf"/>
</dbReference>
<dbReference type="Pfam" id="PF00491">
    <property type="entry name" value="Arginase"/>
    <property type="match status" value="1"/>
</dbReference>
<sequence length="386" mass="41610">MRFDFSSSLAALAAFASALVVPPRTDEQVSIENSKKHGNYDLEPSANFAFSGITTFAQLPSVQCLTESGPVDDILILGFPFDTATSYRTGTRFGPNAVRQGSRAASLAGHYNYRQSINPYEQNISVVDCGDLPISPFDNGLAFAQMEDWYKRLLWREVKSAGKGTRSSETGRVHPQIVALGGDHSISLPILRALNTIYGKVSAIHIDAHIDTWSPKVFAGANAGSKQAEYADGTPYYWAGMEGLLSTKNVHAGIRSSLDSAKDMELDEEVGFTTIPASDMLKRDGVWGVIDKIRSIVPHGEPVYVSLDVDSLDPAFVPGTAGPASGGWTPREIIQIIIDGLEGLNIVGVDVVEVLPALDQAEITGIAAAEFTIELITRLVRNRLSL</sequence>
<dbReference type="GO" id="GO:0033389">
    <property type="term" value="P:putrescine biosynthetic process from arginine, via agmatine"/>
    <property type="evidence" value="ECO:0007669"/>
    <property type="project" value="TreeGrafter"/>
</dbReference>
<dbReference type="InterPro" id="IPR006035">
    <property type="entry name" value="Ureohydrolase"/>
</dbReference>
<dbReference type="AlphaFoldDB" id="A0A0D2F298"/>
<dbReference type="GO" id="GO:0046872">
    <property type="term" value="F:metal ion binding"/>
    <property type="evidence" value="ECO:0007669"/>
    <property type="project" value="UniProtKB-KW"/>
</dbReference>
<evidence type="ECO:0000313" key="7">
    <source>
        <dbReference type="EMBL" id="KIW61035.1"/>
    </source>
</evidence>
<keyword evidence="3 5" id="KW-0378">Hydrolase</keyword>
<protein>
    <submittedName>
        <fullName evidence="7">Agmatinase</fullName>
    </submittedName>
</protein>
<feature type="signal peptide" evidence="6">
    <location>
        <begin position="1"/>
        <end position="18"/>
    </location>
</feature>
<dbReference type="Proteomes" id="UP000054342">
    <property type="component" value="Unassembled WGS sequence"/>
</dbReference>
<name>A0A0D2F298_9EURO</name>
<evidence type="ECO:0000256" key="5">
    <source>
        <dbReference type="RuleBase" id="RU003684"/>
    </source>
</evidence>
<feature type="binding site" evidence="4">
    <location>
        <position position="211"/>
    </location>
    <ligand>
        <name>Mn(2+)</name>
        <dbReference type="ChEBI" id="CHEBI:29035"/>
        <label>1</label>
    </ligand>
</feature>
<keyword evidence="8" id="KW-1185">Reference proteome</keyword>
<dbReference type="PRINTS" id="PR00116">
    <property type="entry name" value="ARGINASE"/>
</dbReference>
<feature type="binding site" evidence="4">
    <location>
        <position position="207"/>
    </location>
    <ligand>
        <name>Mn(2+)</name>
        <dbReference type="ChEBI" id="CHEBI:29035"/>
        <label>1</label>
    </ligand>
</feature>
<feature type="binding site" evidence="4">
    <location>
        <position position="209"/>
    </location>
    <ligand>
        <name>Mn(2+)</name>
        <dbReference type="ChEBI" id="CHEBI:29035"/>
        <label>1</label>
    </ligand>
</feature>
<evidence type="ECO:0000256" key="3">
    <source>
        <dbReference type="ARBA" id="ARBA00022801"/>
    </source>
</evidence>
<accession>A0A0D2F298</accession>
<comment type="similarity">
    <text evidence="1">Belongs to the arginase family. Agmatinase subfamily.</text>
</comment>
<gene>
    <name evidence="7" type="ORF">PV05_01201</name>
</gene>
<evidence type="ECO:0000256" key="2">
    <source>
        <dbReference type="ARBA" id="ARBA00022723"/>
    </source>
</evidence>
<evidence type="ECO:0000256" key="4">
    <source>
        <dbReference type="PIRSR" id="PIRSR036979-1"/>
    </source>
</evidence>
<dbReference type="EMBL" id="KN847317">
    <property type="protein sequence ID" value="KIW61035.1"/>
    <property type="molecule type" value="Genomic_DNA"/>
</dbReference>
<feature type="binding site" evidence="4">
    <location>
        <position position="184"/>
    </location>
    <ligand>
        <name>Mn(2+)</name>
        <dbReference type="ChEBI" id="CHEBI:29035"/>
        <label>1</label>
    </ligand>
</feature>
<dbReference type="RefSeq" id="XP_013321619.1">
    <property type="nucleotide sequence ID" value="XM_013466165.1"/>
</dbReference>
<dbReference type="PIRSF" id="PIRSF036979">
    <property type="entry name" value="Arginase"/>
    <property type="match status" value="1"/>
</dbReference>
<dbReference type="OrthoDB" id="288726at2759"/>
<proteinExistence type="inferred from homology"/>
<evidence type="ECO:0000256" key="1">
    <source>
        <dbReference type="ARBA" id="ARBA00009227"/>
    </source>
</evidence>
<dbReference type="CDD" id="cd11592">
    <property type="entry name" value="Agmatinase_PAH"/>
    <property type="match status" value="1"/>
</dbReference>
<feature type="binding site" evidence="4">
    <location>
        <position position="310"/>
    </location>
    <ligand>
        <name>Mn(2+)</name>
        <dbReference type="ChEBI" id="CHEBI:29035"/>
        <label>1</label>
    </ligand>
</feature>
<comment type="cofactor">
    <cofactor evidence="4">
        <name>Mn(2+)</name>
        <dbReference type="ChEBI" id="CHEBI:29035"/>
    </cofactor>
    <text evidence="4">Binds 2 manganese ions per subunit.</text>
</comment>
<dbReference type="HOGENOM" id="CLU_039478_1_1_1"/>
<dbReference type="PROSITE" id="PS01053">
    <property type="entry name" value="ARGINASE_1"/>
    <property type="match status" value="1"/>
</dbReference>
<keyword evidence="2 4" id="KW-0479">Metal-binding</keyword>
<feature type="chain" id="PRO_5002241597" evidence="6">
    <location>
        <begin position="19"/>
        <end position="386"/>
    </location>
</feature>
<dbReference type="PANTHER" id="PTHR11358:SF26">
    <property type="entry name" value="GUANIDINO ACID HYDROLASE, MITOCHONDRIAL"/>
    <property type="match status" value="1"/>
</dbReference>
<keyword evidence="6" id="KW-0732">Signal</keyword>
<dbReference type="SUPFAM" id="SSF52768">
    <property type="entry name" value="Arginase/deacetylase"/>
    <property type="match status" value="1"/>
</dbReference>
<dbReference type="PROSITE" id="PS51409">
    <property type="entry name" value="ARGINASE_2"/>
    <property type="match status" value="1"/>
</dbReference>
<reference evidence="7 8" key="1">
    <citation type="submission" date="2015-01" db="EMBL/GenBank/DDBJ databases">
        <title>The Genome Sequence of Exophiala xenobiotica CBS118157.</title>
        <authorList>
            <consortium name="The Broad Institute Genomics Platform"/>
            <person name="Cuomo C."/>
            <person name="de Hoog S."/>
            <person name="Gorbushina A."/>
            <person name="Stielow B."/>
            <person name="Teixiera M."/>
            <person name="Abouelleil A."/>
            <person name="Chapman S.B."/>
            <person name="Priest M."/>
            <person name="Young S.K."/>
            <person name="Wortman J."/>
            <person name="Nusbaum C."/>
            <person name="Birren B."/>
        </authorList>
    </citation>
    <scope>NUCLEOTIDE SEQUENCE [LARGE SCALE GENOMIC DNA]</scope>
    <source>
        <strain evidence="7 8">CBS 118157</strain>
    </source>
</reference>